<evidence type="ECO:0000256" key="9">
    <source>
        <dbReference type="ARBA" id="ARBA00022676"/>
    </source>
</evidence>
<evidence type="ECO:0000256" key="1">
    <source>
        <dbReference type="ARBA" id="ARBA00001913"/>
    </source>
</evidence>
<dbReference type="Pfam" id="PF04138">
    <property type="entry name" value="GtrA_DPMS_TM"/>
    <property type="match status" value="1"/>
</dbReference>
<evidence type="ECO:0000259" key="23">
    <source>
        <dbReference type="Pfam" id="PF00535"/>
    </source>
</evidence>
<evidence type="ECO:0000256" key="22">
    <source>
        <dbReference type="SAM" id="Phobius"/>
    </source>
</evidence>
<dbReference type="Pfam" id="PF00535">
    <property type="entry name" value="Glycos_transf_2"/>
    <property type="match status" value="1"/>
</dbReference>
<feature type="transmembrane region" description="Helical" evidence="22">
    <location>
        <begin position="288"/>
        <end position="308"/>
    </location>
</feature>
<name>A0A951U9U1_9CYAN</name>
<dbReference type="Proteomes" id="UP000753908">
    <property type="component" value="Unassembled WGS sequence"/>
</dbReference>
<feature type="domain" description="Glycosyltransferase 2-like" evidence="23">
    <location>
        <begin position="53"/>
        <end position="213"/>
    </location>
</feature>
<comment type="similarity">
    <text evidence="7">Belongs to the glycosyltransferase 2 family.</text>
</comment>
<evidence type="ECO:0000256" key="13">
    <source>
        <dbReference type="ARBA" id="ARBA00022842"/>
    </source>
</evidence>
<dbReference type="GO" id="GO:0006506">
    <property type="term" value="P:GPI anchor biosynthetic process"/>
    <property type="evidence" value="ECO:0007669"/>
    <property type="project" value="TreeGrafter"/>
</dbReference>
<evidence type="ECO:0000256" key="10">
    <source>
        <dbReference type="ARBA" id="ARBA00022679"/>
    </source>
</evidence>
<dbReference type="InterPro" id="IPR029044">
    <property type="entry name" value="Nucleotide-diphossugar_trans"/>
</dbReference>
<keyword evidence="11 22" id="KW-0812">Transmembrane</keyword>
<dbReference type="EMBL" id="JAHHIF010000014">
    <property type="protein sequence ID" value="MBW4545279.1"/>
    <property type="molecule type" value="Genomic_DNA"/>
</dbReference>
<evidence type="ECO:0000256" key="20">
    <source>
        <dbReference type="ARBA" id="ARBA00082614"/>
    </source>
</evidence>
<sequence length="416" mass="46866">MSIYHPPSLLQVPSGSLQIPLAVDSESPDTSPELLNGEMQPHLRKTVCPILFSLVIPTYNEGKNIPKIVTLLSQILDEAIPEAYELIVVDDNSPDGTWEIAQALMPEYPQLRVMRRVEERGLSTAVIRGWQASKGDVLGVIDADLQHPPEVLLQLWNEIQRGADLAVASRHVEGGGVSDWSVARRFLSRGAQTLGLMILPGVIGRVSDPMTGYFLVRRACIASKTLSPLGYKILIEVLGRGNIRWIGEVGYVFQERQAGESKVTWKQYVEYIQHLLRLRFARWPVARFLRFAVVGFSGVFVDLAVFYLLRQAGLGLTRSIILSAEVAIINNFLWNDLWTFGDISQRQPGKSQRFRRLLKFNMICLAGMVLQTLIVNLLFNVFLVNEYLAKLIAIATVTLWNFWVNLKLSWRVTQVD</sequence>
<comment type="caution">
    <text evidence="25">The sequence shown here is derived from an EMBL/GenBank/DDBJ whole genome shotgun (WGS) entry which is preliminary data.</text>
</comment>
<evidence type="ECO:0000313" key="25">
    <source>
        <dbReference type="EMBL" id="MBW4545279.1"/>
    </source>
</evidence>
<evidence type="ECO:0000256" key="14">
    <source>
        <dbReference type="ARBA" id="ARBA00022989"/>
    </source>
</evidence>
<evidence type="ECO:0000256" key="16">
    <source>
        <dbReference type="ARBA" id="ARBA00023211"/>
    </source>
</evidence>
<feature type="domain" description="GtrA/DPMS transmembrane" evidence="24">
    <location>
        <begin position="290"/>
        <end position="409"/>
    </location>
</feature>
<dbReference type="Gene3D" id="3.90.550.10">
    <property type="entry name" value="Spore Coat Polysaccharide Biosynthesis Protein SpsA, Chain A"/>
    <property type="match status" value="1"/>
</dbReference>
<dbReference type="AlphaFoldDB" id="A0A951U9U1"/>
<comment type="cofactor">
    <cofactor evidence="2">
        <name>Mn(2+)</name>
        <dbReference type="ChEBI" id="CHEBI:29035"/>
    </cofactor>
</comment>
<comment type="cofactor">
    <cofactor evidence="1">
        <name>Ca(2+)</name>
        <dbReference type="ChEBI" id="CHEBI:29108"/>
    </cofactor>
</comment>
<dbReference type="GO" id="GO:0006488">
    <property type="term" value="P:dolichol-linked oligosaccharide biosynthetic process"/>
    <property type="evidence" value="ECO:0007669"/>
    <property type="project" value="TreeGrafter"/>
</dbReference>
<proteinExistence type="inferred from homology"/>
<dbReference type="GO" id="GO:0000271">
    <property type="term" value="P:polysaccharide biosynthetic process"/>
    <property type="evidence" value="ECO:0007669"/>
    <property type="project" value="InterPro"/>
</dbReference>
<evidence type="ECO:0000256" key="18">
    <source>
        <dbReference type="ARBA" id="ARBA00074878"/>
    </source>
</evidence>
<evidence type="ECO:0000256" key="12">
    <source>
        <dbReference type="ARBA" id="ARBA00022723"/>
    </source>
</evidence>
<dbReference type="GO" id="GO:0004582">
    <property type="term" value="F:dolichyl-phosphate beta-D-mannosyltransferase activity"/>
    <property type="evidence" value="ECO:0007669"/>
    <property type="project" value="UniProtKB-EC"/>
</dbReference>
<evidence type="ECO:0000256" key="6">
    <source>
        <dbReference type="ARBA" id="ARBA00004922"/>
    </source>
</evidence>
<dbReference type="InterPro" id="IPR039528">
    <property type="entry name" value="DPM1-like"/>
</dbReference>
<reference evidence="25" key="2">
    <citation type="journal article" date="2022" name="Microbiol. Resour. Announc.">
        <title>Metagenome Sequencing to Explore Phylogenomics of Terrestrial Cyanobacteria.</title>
        <authorList>
            <person name="Ward R.D."/>
            <person name="Stajich J.E."/>
            <person name="Johansen J.R."/>
            <person name="Huntemann M."/>
            <person name="Clum A."/>
            <person name="Foster B."/>
            <person name="Foster B."/>
            <person name="Roux S."/>
            <person name="Palaniappan K."/>
            <person name="Varghese N."/>
            <person name="Mukherjee S."/>
            <person name="Reddy T.B.K."/>
            <person name="Daum C."/>
            <person name="Copeland A."/>
            <person name="Chen I.A."/>
            <person name="Ivanova N.N."/>
            <person name="Kyrpides N.C."/>
            <person name="Shapiro N."/>
            <person name="Eloe-Fadrosh E.A."/>
            <person name="Pietrasiak N."/>
        </authorList>
    </citation>
    <scope>NUCLEOTIDE SEQUENCE</scope>
    <source>
        <strain evidence="25">CPER-KK1</strain>
    </source>
</reference>
<dbReference type="InterPro" id="IPR001173">
    <property type="entry name" value="Glyco_trans_2-like"/>
</dbReference>
<evidence type="ECO:0000259" key="24">
    <source>
        <dbReference type="Pfam" id="PF04138"/>
    </source>
</evidence>
<evidence type="ECO:0000256" key="11">
    <source>
        <dbReference type="ARBA" id="ARBA00022692"/>
    </source>
</evidence>
<accession>A0A951U9U1</accession>
<dbReference type="EC" id="2.4.1.83" evidence="8"/>
<keyword evidence="15 22" id="KW-0472">Membrane</keyword>
<evidence type="ECO:0000256" key="8">
    <source>
        <dbReference type="ARBA" id="ARBA00012704"/>
    </source>
</evidence>
<evidence type="ECO:0000256" key="4">
    <source>
        <dbReference type="ARBA" id="ARBA00004141"/>
    </source>
</evidence>
<organism evidence="25 26">
    <name type="scientific">Symplocastrum torsivum CPER-KK1</name>
    <dbReference type="NCBI Taxonomy" id="450513"/>
    <lineage>
        <taxon>Bacteria</taxon>
        <taxon>Bacillati</taxon>
        <taxon>Cyanobacteriota</taxon>
        <taxon>Cyanophyceae</taxon>
        <taxon>Oscillatoriophycideae</taxon>
        <taxon>Oscillatoriales</taxon>
        <taxon>Microcoleaceae</taxon>
        <taxon>Symplocastrum</taxon>
    </lineage>
</organism>
<feature type="transmembrane region" description="Helical" evidence="22">
    <location>
        <begin position="360"/>
        <end position="381"/>
    </location>
</feature>
<dbReference type="CDD" id="cd06442">
    <property type="entry name" value="DPM1_like"/>
    <property type="match status" value="1"/>
</dbReference>
<dbReference type="FunFam" id="3.90.550.10:FF:000119">
    <property type="entry name" value="Dolichol-phosphate mannosyltransferase subunit 1"/>
    <property type="match status" value="1"/>
</dbReference>
<comment type="subcellular location">
    <subcellularLocation>
        <location evidence="5">Endomembrane system</location>
    </subcellularLocation>
    <subcellularLocation>
        <location evidence="4">Membrane</location>
        <topology evidence="4">Multi-pass membrane protein</topology>
    </subcellularLocation>
</comment>
<dbReference type="InterPro" id="IPR007267">
    <property type="entry name" value="GtrA_DPMS_TM"/>
</dbReference>
<keyword evidence="16" id="KW-0464">Manganese</keyword>
<keyword evidence="14 22" id="KW-1133">Transmembrane helix</keyword>
<evidence type="ECO:0000256" key="5">
    <source>
        <dbReference type="ARBA" id="ARBA00004308"/>
    </source>
</evidence>
<gene>
    <name evidence="25" type="ORF">KME25_12655</name>
</gene>
<keyword evidence="12" id="KW-0479">Metal-binding</keyword>
<dbReference type="PANTHER" id="PTHR43398">
    <property type="entry name" value="DOLICHOL-PHOSPHATE MANNOSYLTRANSFERASE SUBUNIT 1"/>
    <property type="match status" value="1"/>
</dbReference>
<evidence type="ECO:0000313" key="26">
    <source>
        <dbReference type="Proteomes" id="UP000753908"/>
    </source>
</evidence>
<evidence type="ECO:0000256" key="15">
    <source>
        <dbReference type="ARBA" id="ARBA00023136"/>
    </source>
</evidence>
<dbReference type="GO" id="GO:0035269">
    <property type="term" value="P:protein O-linked glycosylation via mannose"/>
    <property type="evidence" value="ECO:0007669"/>
    <property type="project" value="TreeGrafter"/>
</dbReference>
<dbReference type="GO" id="GO:0016020">
    <property type="term" value="C:membrane"/>
    <property type="evidence" value="ECO:0007669"/>
    <property type="project" value="UniProtKB-SubCell"/>
</dbReference>
<comment type="function">
    <text evidence="17">Transfers mannose from GDP-mannose to dolichol monophosphate to form dolichol phosphate mannose (Dol-P-Man) which is the mannosyl donor in pathways leading to N-glycosylation, glycosyl phosphatidylinositol membrane anchoring, and O-mannosylation of proteins.</text>
</comment>
<comment type="pathway">
    <text evidence="6">Protein modification; protein glycosylation.</text>
</comment>
<evidence type="ECO:0000256" key="21">
    <source>
        <dbReference type="ARBA" id="ARBA00083744"/>
    </source>
</evidence>
<dbReference type="SUPFAM" id="SSF53448">
    <property type="entry name" value="Nucleotide-diphospho-sugar transferases"/>
    <property type="match status" value="1"/>
</dbReference>
<keyword evidence="9 25" id="KW-0328">Glycosyltransferase</keyword>
<keyword evidence="10 25" id="KW-0808">Transferase</keyword>
<evidence type="ECO:0000256" key="2">
    <source>
        <dbReference type="ARBA" id="ARBA00001936"/>
    </source>
</evidence>
<dbReference type="GO" id="GO:0046872">
    <property type="term" value="F:metal ion binding"/>
    <property type="evidence" value="ECO:0007669"/>
    <property type="project" value="UniProtKB-KW"/>
</dbReference>
<dbReference type="GO" id="GO:0012505">
    <property type="term" value="C:endomembrane system"/>
    <property type="evidence" value="ECO:0007669"/>
    <property type="project" value="UniProtKB-SubCell"/>
</dbReference>
<evidence type="ECO:0000256" key="19">
    <source>
        <dbReference type="ARBA" id="ARBA00082336"/>
    </source>
</evidence>
<dbReference type="PANTHER" id="PTHR43398:SF1">
    <property type="entry name" value="DOLICHOL-PHOSPHATE MANNOSYLTRANSFERASE SUBUNIT 1"/>
    <property type="match status" value="1"/>
</dbReference>
<evidence type="ECO:0000256" key="3">
    <source>
        <dbReference type="ARBA" id="ARBA00001946"/>
    </source>
</evidence>
<evidence type="ECO:0000256" key="7">
    <source>
        <dbReference type="ARBA" id="ARBA00006739"/>
    </source>
</evidence>
<reference evidence="25" key="1">
    <citation type="submission" date="2021-05" db="EMBL/GenBank/DDBJ databases">
        <authorList>
            <person name="Pietrasiak N."/>
            <person name="Ward R."/>
            <person name="Stajich J.E."/>
            <person name="Kurbessoian T."/>
        </authorList>
    </citation>
    <scope>NUCLEOTIDE SEQUENCE</scope>
    <source>
        <strain evidence="25">CPER-KK1</strain>
    </source>
</reference>
<keyword evidence="13" id="KW-0460">Magnesium</keyword>
<comment type="cofactor">
    <cofactor evidence="3">
        <name>Mg(2+)</name>
        <dbReference type="ChEBI" id="CHEBI:18420"/>
    </cofactor>
</comment>
<protein>
    <recommendedName>
        <fullName evidence="18">Dolichol-phosphate mannosyltransferase</fullName>
        <ecNumber evidence="8">2.4.1.83</ecNumber>
    </recommendedName>
    <alternativeName>
        <fullName evidence="20">Dolichol-phosphate mannose synthase</fullName>
    </alternativeName>
    <alternativeName>
        <fullName evidence="19">Dolichyl-phosphate beta-D-mannosyltransferase</fullName>
    </alternativeName>
    <alternativeName>
        <fullName evidence="21">Mannose-P-dolichol synthase</fullName>
    </alternativeName>
</protein>
<feature type="transmembrane region" description="Helical" evidence="22">
    <location>
        <begin position="387"/>
        <end position="404"/>
    </location>
</feature>
<evidence type="ECO:0000256" key="17">
    <source>
        <dbReference type="ARBA" id="ARBA00053724"/>
    </source>
</evidence>